<evidence type="ECO:0008006" key="4">
    <source>
        <dbReference type="Google" id="ProtNLM"/>
    </source>
</evidence>
<dbReference type="RefSeq" id="WP_191026702.1">
    <property type="nucleotide sequence ID" value="NZ_JABBXD010000018.1"/>
</dbReference>
<evidence type="ECO:0000313" key="2">
    <source>
        <dbReference type="EMBL" id="MBD3587668.1"/>
    </source>
</evidence>
<organism evidence="2 3">
    <name type="scientific">Salinimonas profundi</name>
    <dbReference type="NCBI Taxonomy" id="2729140"/>
    <lineage>
        <taxon>Bacteria</taxon>
        <taxon>Pseudomonadati</taxon>
        <taxon>Pseudomonadota</taxon>
        <taxon>Gammaproteobacteria</taxon>
        <taxon>Alteromonadales</taxon>
        <taxon>Alteromonadaceae</taxon>
        <taxon>Alteromonas/Salinimonas group</taxon>
        <taxon>Salinimonas</taxon>
    </lineage>
</organism>
<keyword evidence="3" id="KW-1185">Reference proteome</keyword>
<keyword evidence="1" id="KW-0732">Signal</keyword>
<gene>
    <name evidence="2" type="ORF">HHX48_18170</name>
</gene>
<feature type="signal peptide" evidence="1">
    <location>
        <begin position="1"/>
        <end position="24"/>
    </location>
</feature>
<accession>A0ABR8LQK6</accession>
<comment type="caution">
    <text evidence="2">The sequence shown here is derived from an EMBL/GenBank/DDBJ whole genome shotgun (WGS) entry which is preliminary data.</text>
</comment>
<evidence type="ECO:0000256" key="1">
    <source>
        <dbReference type="SAM" id="SignalP"/>
    </source>
</evidence>
<name>A0ABR8LQK6_9ALTE</name>
<feature type="chain" id="PRO_5046619357" description="Fibronectin type-III domain-containing protein" evidence="1">
    <location>
        <begin position="25"/>
        <end position="698"/>
    </location>
</feature>
<proteinExistence type="predicted"/>
<dbReference type="EMBL" id="JABBXD010000018">
    <property type="protein sequence ID" value="MBD3587668.1"/>
    <property type="molecule type" value="Genomic_DNA"/>
</dbReference>
<reference evidence="2 3" key="1">
    <citation type="submission" date="2020-04" db="EMBL/GenBank/DDBJ databases">
        <title>Salinimonas sp. HHU 13199.</title>
        <authorList>
            <person name="Cui X."/>
            <person name="Zhang D."/>
        </authorList>
    </citation>
    <scope>NUCLEOTIDE SEQUENCE [LARGE SCALE GENOMIC DNA]</scope>
    <source>
        <strain evidence="2 3">HHU 13199</strain>
    </source>
</reference>
<dbReference type="Proteomes" id="UP000624419">
    <property type="component" value="Unassembled WGS sequence"/>
</dbReference>
<evidence type="ECO:0000313" key="3">
    <source>
        <dbReference type="Proteomes" id="UP000624419"/>
    </source>
</evidence>
<sequence length="698" mass="77405">MSRLNKISLLLGALGLGFSYSGYAAPQQVEDTEYFEDTSDFETVTDQSKDGWGWTSAMAACQIGDTSCDTTIGEPLPVAPRSVSEIFVKYEQGSGQVSLNWPSTTQGTGSNFRYQVYEQPQGGSLSQIYYGTGRSTTFNAGSTTSRFAVKACSSEGCSDYEYSSYLVINPSFDQDGLYTKPMNDVNIQVKSSTGLSKTSQPATATALLGHGFEALKGEYLSSGCWVSSGEDVIDSVEFINEQNYSFTQVETYESLARSLNIKREVGLNLAFSGFSVGGSYNQEVFSKTEKVTESSVIVAAFTDKQNKYKAKQASVLQMQSDKESFLENGYKKSFRRACGDKYVDTVTTGRSMYFTIRVKKESESNSEIKSKTFELKASLESYGADGNYDSTERSEIEQQFKGYSFEILGTQAGADEAANLLVLNNVEDFMTALENFANSSDESMKNIETTEVNYPLPSSMLGQDHFDVFANYTTYQRNLSYWSTLDAQLQDRCWMYDESEVGQDVVLKFQQAFGSAVVDNGETEQNMCEAVKNMVSQNIDYCLNQGNWAQCYQPLDSSCIDTVNGTQCMDRPERISFKASVRVEKRLDIQKSACAIGPCYESKRIDACFTNAAAVPDYSRNDVISTSYQTTPIDGLVVEVDKAWNVDRVTNNIYQQSGNYCFSSDARVYGQGGFTTGGRYESNNVMWGIYPTNYIYSL</sequence>
<protein>
    <recommendedName>
        <fullName evidence="4">Fibronectin type-III domain-containing protein</fullName>
    </recommendedName>
</protein>